<keyword evidence="2" id="KW-0614">Plasmid</keyword>
<accession>A0ABM7KV20</accession>
<geneLocation type="plasmid" evidence="2 3">
    <name>pJCM12687</name>
</geneLocation>
<dbReference type="Proteomes" id="UP000467379">
    <property type="component" value="Plasmid pJCM12687"/>
</dbReference>
<gene>
    <name evidence="2" type="ORF">MBRA_52670</name>
</gene>
<keyword evidence="3" id="KW-1185">Reference proteome</keyword>
<keyword evidence="1" id="KW-1133">Transmembrane helix</keyword>
<evidence type="ECO:0000313" key="3">
    <source>
        <dbReference type="Proteomes" id="UP000467379"/>
    </source>
</evidence>
<keyword evidence="1" id="KW-0472">Membrane</keyword>
<dbReference type="EMBL" id="AP022607">
    <property type="protein sequence ID" value="BBZ15072.1"/>
    <property type="molecule type" value="Genomic_DNA"/>
</dbReference>
<feature type="transmembrane region" description="Helical" evidence="1">
    <location>
        <begin position="159"/>
        <end position="184"/>
    </location>
</feature>
<organism evidence="2 3">
    <name type="scientific">Mycobacterium branderi</name>
    <dbReference type="NCBI Taxonomy" id="43348"/>
    <lineage>
        <taxon>Bacteria</taxon>
        <taxon>Bacillati</taxon>
        <taxon>Actinomycetota</taxon>
        <taxon>Actinomycetes</taxon>
        <taxon>Mycobacteriales</taxon>
        <taxon>Mycobacteriaceae</taxon>
        <taxon>Mycobacterium</taxon>
    </lineage>
</organism>
<reference evidence="2 3" key="1">
    <citation type="journal article" date="2019" name="Emerg. Microbes Infect.">
        <title>Comprehensive subspecies identification of 175 nontuberculous mycobacteria species based on 7547 genomic profiles.</title>
        <authorList>
            <person name="Matsumoto Y."/>
            <person name="Kinjo T."/>
            <person name="Motooka D."/>
            <person name="Nabeya D."/>
            <person name="Jung N."/>
            <person name="Uechi K."/>
            <person name="Horii T."/>
            <person name="Iida T."/>
            <person name="Fujita J."/>
            <person name="Nakamura S."/>
        </authorList>
    </citation>
    <scope>NUCLEOTIDE SEQUENCE [LARGE SCALE GENOMIC DNA]</scope>
    <source>
        <strain evidence="2 3">JCM 12687</strain>
        <plasmid evidence="2">pJCM12687</plasmid>
    </source>
</reference>
<sequence length="264" mass="27762">MGDIRRAIPTTGSVRVYGVARQTIASRALTAISARVRGQTVTIATAPMDYSADARPLAAMAYPACEHIPATAANATEWPTPVCTWVATDPSMACAATYCVARITEPTVAAAMVVVTWAQSRHAVTAIARDWVVGKMVPPIGLAACVQVRRNADKRMSNAVCSVMMVQVCSMVAYLASAAIAAMVSDQVFDQVSDQVCIAVMAKALDAIESEVIPQINAAGRDGVDTSTTGETRCAAAFTAGYHAPGSTRHGARNATLREVWSRT</sequence>
<proteinExistence type="predicted"/>
<name>A0ABM7KV20_9MYCO</name>
<keyword evidence="1" id="KW-0812">Transmembrane</keyword>
<evidence type="ECO:0000256" key="1">
    <source>
        <dbReference type="SAM" id="Phobius"/>
    </source>
</evidence>
<evidence type="ECO:0000313" key="2">
    <source>
        <dbReference type="EMBL" id="BBZ15072.1"/>
    </source>
</evidence>
<protein>
    <submittedName>
        <fullName evidence="2">Uncharacterized protein</fullName>
    </submittedName>
</protein>